<keyword evidence="2" id="KW-0819">tRNA processing</keyword>
<evidence type="ECO:0000259" key="4">
    <source>
        <dbReference type="Pfam" id="PF01416"/>
    </source>
</evidence>
<dbReference type="GO" id="GO:0003723">
    <property type="term" value="F:RNA binding"/>
    <property type="evidence" value="ECO:0007669"/>
    <property type="project" value="InterPro"/>
</dbReference>
<dbReference type="PANTHER" id="PTHR11142">
    <property type="entry name" value="PSEUDOURIDYLATE SYNTHASE"/>
    <property type="match status" value="1"/>
</dbReference>
<sequence>MNKKVNINRSNKCVNYEDLTKEELIARLKTLEAHNFQLKNIISKSLNEKSVSKPKNNKSFDFSRCSTRHILLKILYLGWNYQGFTVQENTTDTIEHFLFEALERTCLIQSRTTSNYHRCGRTDKGVSSFAQVISITVRSGLVKEKQDQLNEELNYCKLLNRILPKEIQCIAWKPVPDEFSARFDCKSRTYKYFFPKGNLNIENMQSASQYLLGVHDFRNFCKMDVGNGVVEFIRNVSEVNIEPIHSEGYTDEYNMFVLTIRSGGFLWHQIRCVVGILLLIGQNKESPEIIQELLDIEKNPCKPDYNMASEVPLNLYSSEYETDCDWQYDSENLTTIIENLREMWSFSSIKSSMLRCMIDNLVKELENPDIKCLSENVVHGVKPRNYIPLMKRQKCDSLEKKMDHYVKRMKLIIKKGNE</sequence>
<dbReference type="AlphaFoldDB" id="A0AAW1TNM4"/>
<comment type="caution">
    <text evidence="5">The sequence shown here is derived from an EMBL/GenBank/DDBJ whole genome shotgun (WGS) entry which is preliminary data.</text>
</comment>
<dbReference type="PANTHER" id="PTHR11142:SF5">
    <property type="entry name" value="TRNA PSEUDOURIDINE(38_39) SYNTHASE"/>
    <property type="match status" value="1"/>
</dbReference>
<gene>
    <name evidence="5" type="ORF">WA026_006358</name>
</gene>
<reference evidence="5 6" key="1">
    <citation type="submission" date="2023-03" db="EMBL/GenBank/DDBJ databases">
        <title>Genome insight into feeding habits of ladybird beetles.</title>
        <authorList>
            <person name="Li H.-S."/>
            <person name="Huang Y.-H."/>
            <person name="Pang H."/>
        </authorList>
    </citation>
    <scope>NUCLEOTIDE SEQUENCE [LARGE SCALE GENOMIC DNA]</scope>
    <source>
        <strain evidence="5">SYSU_2023b</strain>
        <tissue evidence="5">Whole body</tissue>
    </source>
</reference>
<dbReference type="GO" id="GO:0009982">
    <property type="term" value="F:pseudouridine synthase activity"/>
    <property type="evidence" value="ECO:0007669"/>
    <property type="project" value="InterPro"/>
</dbReference>
<protein>
    <recommendedName>
        <fullName evidence="4">Pseudouridine synthase I TruA alpha/beta domain-containing protein</fullName>
    </recommendedName>
</protein>
<dbReference type="Gene3D" id="3.30.70.660">
    <property type="entry name" value="Pseudouridine synthase I, catalytic domain, C-terminal subdomain"/>
    <property type="match status" value="1"/>
</dbReference>
<dbReference type="InterPro" id="IPR041707">
    <property type="entry name" value="Pus3-like"/>
</dbReference>
<dbReference type="GO" id="GO:1990481">
    <property type="term" value="P:mRNA pseudouridine synthesis"/>
    <property type="evidence" value="ECO:0007669"/>
    <property type="project" value="TreeGrafter"/>
</dbReference>
<comment type="similarity">
    <text evidence="1">Belongs to the tRNA pseudouridine synthase TruA family.</text>
</comment>
<evidence type="ECO:0000256" key="1">
    <source>
        <dbReference type="ARBA" id="ARBA00009375"/>
    </source>
</evidence>
<dbReference type="Gene3D" id="3.30.70.580">
    <property type="entry name" value="Pseudouridine synthase I, catalytic domain, N-terminal subdomain"/>
    <property type="match status" value="1"/>
</dbReference>
<dbReference type="HAMAP" id="MF_00171">
    <property type="entry name" value="TruA"/>
    <property type="match status" value="1"/>
</dbReference>
<dbReference type="SUPFAM" id="SSF55120">
    <property type="entry name" value="Pseudouridine synthase"/>
    <property type="match status" value="1"/>
</dbReference>
<evidence type="ECO:0000313" key="6">
    <source>
        <dbReference type="Proteomes" id="UP001431783"/>
    </source>
</evidence>
<dbReference type="GO" id="GO:0005737">
    <property type="term" value="C:cytoplasm"/>
    <property type="evidence" value="ECO:0007669"/>
    <property type="project" value="TreeGrafter"/>
</dbReference>
<accession>A0AAW1TNM4</accession>
<dbReference type="InterPro" id="IPR020097">
    <property type="entry name" value="PsdUridine_synth_TruA_a/b_dom"/>
</dbReference>
<organism evidence="5 6">
    <name type="scientific">Henosepilachna vigintioctopunctata</name>
    <dbReference type="NCBI Taxonomy" id="420089"/>
    <lineage>
        <taxon>Eukaryota</taxon>
        <taxon>Metazoa</taxon>
        <taxon>Ecdysozoa</taxon>
        <taxon>Arthropoda</taxon>
        <taxon>Hexapoda</taxon>
        <taxon>Insecta</taxon>
        <taxon>Pterygota</taxon>
        <taxon>Neoptera</taxon>
        <taxon>Endopterygota</taxon>
        <taxon>Coleoptera</taxon>
        <taxon>Polyphaga</taxon>
        <taxon>Cucujiformia</taxon>
        <taxon>Coccinelloidea</taxon>
        <taxon>Coccinellidae</taxon>
        <taxon>Epilachninae</taxon>
        <taxon>Epilachnini</taxon>
        <taxon>Henosepilachna</taxon>
    </lineage>
</organism>
<evidence type="ECO:0000256" key="2">
    <source>
        <dbReference type="ARBA" id="ARBA00022694"/>
    </source>
</evidence>
<dbReference type="InterPro" id="IPR001406">
    <property type="entry name" value="PsdUridine_synth_TruA"/>
</dbReference>
<keyword evidence="3" id="KW-0413">Isomerase</keyword>
<dbReference type="Proteomes" id="UP001431783">
    <property type="component" value="Unassembled WGS sequence"/>
</dbReference>
<dbReference type="CDD" id="cd02569">
    <property type="entry name" value="PseudoU_synth_ScPus3"/>
    <property type="match status" value="1"/>
</dbReference>
<evidence type="ECO:0000256" key="3">
    <source>
        <dbReference type="ARBA" id="ARBA00023235"/>
    </source>
</evidence>
<keyword evidence="6" id="KW-1185">Reference proteome</keyword>
<proteinExistence type="inferred from homology"/>
<dbReference type="InterPro" id="IPR020103">
    <property type="entry name" value="PsdUridine_synth_cat_dom_sf"/>
</dbReference>
<evidence type="ECO:0000313" key="5">
    <source>
        <dbReference type="EMBL" id="KAK9870270.1"/>
    </source>
</evidence>
<dbReference type="FunFam" id="3.30.70.580:FF:000007">
    <property type="entry name" value="tRNA pseudouridine synthase"/>
    <property type="match status" value="1"/>
</dbReference>
<dbReference type="InterPro" id="IPR020095">
    <property type="entry name" value="PsdUridine_synth_TruA_C"/>
</dbReference>
<dbReference type="Pfam" id="PF01416">
    <property type="entry name" value="PseudoU_synth_1"/>
    <property type="match status" value="1"/>
</dbReference>
<dbReference type="NCBIfam" id="TIGR00071">
    <property type="entry name" value="hisT_truA"/>
    <property type="match status" value="1"/>
</dbReference>
<name>A0AAW1TNM4_9CUCU</name>
<dbReference type="GO" id="GO:0031119">
    <property type="term" value="P:tRNA pseudouridine synthesis"/>
    <property type="evidence" value="ECO:0007669"/>
    <property type="project" value="TreeGrafter"/>
</dbReference>
<feature type="domain" description="Pseudouridine synthase I TruA alpha/beta" evidence="4">
    <location>
        <begin position="207"/>
        <end position="321"/>
    </location>
</feature>
<dbReference type="InterPro" id="IPR020094">
    <property type="entry name" value="TruA/RsuA/RluB/E/F_N"/>
</dbReference>
<dbReference type="EMBL" id="JARQZJ010000002">
    <property type="protein sequence ID" value="KAK9870270.1"/>
    <property type="molecule type" value="Genomic_DNA"/>
</dbReference>
<dbReference type="GO" id="GO:0005634">
    <property type="term" value="C:nucleus"/>
    <property type="evidence" value="ECO:0007669"/>
    <property type="project" value="TreeGrafter"/>
</dbReference>